<dbReference type="EMBL" id="JAHLQT010011632">
    <property type="protein sequence ID" value="KAG7171874.1"/>
    <property type="molecule type" value="Genomic_DNA"/>
</dbReference>
<dbReference type="AlphaFoldDB" id="A0A8J5N2D4"/>
<protein>
    <submittedName>
        <fullName evidence="1">Uncharacterized protein</fullName>
    </submittedName>
</protein>
<evidence type="ECO:0000313" key="2">
    <source>
        <dbReference type="Proteomes" id="UP000747542"/>
    </source>
</evidence>
<reference evidence="1" key="1">
    <citation type="journal article" date="2021" name="Sci. Adv.">
        <title>The American lobster genome reveals insights on longevity, neural, and immune adaptations.</title>
        <authorList>
            <person name="Polinski J.M."/>
            <person name="Zimin A.V."/>
            <person name="Clark K.F."/>
            <person name="Kohn A.B."/>
            <person name="Sadowski N."/>
            <person name="Timp W."/>
            <person name="Ptitsyn A."/>
            <person name="Khanna P."/>
            <person name="Romanova D.Y."/>
            <person name="Williams P."/>
            <person name="Greenwood S.J."/>
            <person name="Moroz L.L."/>
            <person name="Walt D.R."/>
            <person name="Bodnar A.G."/>
        </authorList>
    </citation>
    <scope>NUCLEOTIDE SEQUENCE</scope>
    <source>
        <strain evidence="1">GMGI-L3</strain>
    </source>
</reference>
<organism evidence="1 2">
    <name type="scientific">Homarus americanus</name>
    <name type="common">American lobster</name>
    <dbReference type="NCBI Taxonomy" id="6706"/>
    <lineage>
        <taxon>Eukaryota</taxon>
        <taxon>Metazoa</taxon>
        <taxon>Ecdysozoa</taxon>
        <taxon>Arthropoda</taxon>
        <taxon>Crustacea</taxon>
        <taxon>Multicrustacea</taxon>
        <taxon>Malacostraca</taxon>
        <taxon>Eumalacostraca</taxon>
        <taxon>Eucarida</taxon>
        <taxon>Decapoda</taxon>
        <taxon>Pleocyemata</taxon>
        <taxon>Astacidea</taxon>
        <taxon>Nephropoidea</taxon>
        <taxon>Nephropidae</taxon>
        <taxon>Homarus</taxon>
    </lineage>
</organism>
<proteinExistence type="predicted"/>
<comment type="caution">
    <text evidence="1">The sequence shown here is derived from an EMBL/GenBank/DDBJ whole genome shotgun (WGS) entry which is preliminary data.</text>
</comment>
<accession>A0A8J5N2D4</accession>
<sequence length="46" mass="5742">MLMRRRQTRILIMYIVTGTYYQTSSWREYSNISQFRNDLMHHRLSS</sequence>
<keyword evidence="2" id="KW-1185">Reference proteome</keyword>
<name>A0A8J5N2D4_HOMAM</name>
<gene>
    <name evidence="1" type="ORF">Hamer_G000804</name>
</gene>
<evidence type="ECO:0000313" key="1">
    <source>
        <dbReference type="EMBL" id="KAG7171874.1"/>
    </source>
</evidence>
<dbReference type="Proteomes" id="UP000747542">
    <property type="component" value="Unassembled WGS sequence"/>
</dbReference>